<dbReference type="CDD" id="cd02966">
    <property type="entry name" value="TlpA_like_family"/>
    <property type="match status" value="1"/>
</dbReference>
<dbReference type="InterPro" id="IPR013766">
    <property type="entry name" value="Thioredoxin_domain"/>
</dbReference>
<name>A0A8J7IP81_9FLAO</name>
<dbReference type="InterPro" id="IPR050553">
    <property type="entry name" value="Thioredoxin_ResA/DsbE_sf"/>
</dbReference>
<comment type="caution">
    <text evidence="6">The sequence shown here is derived from an EMBL/GenBank/DDBJ whole genome shotgun (WGS) entry which is preliminary data.</text>
</comment>
<dbReference type="InterPro" id="IPR036249">
    <property type="entry name" value="Thioredoxin-like_sf"/>
</dbReference>
<evidence type="ECO:0000259" key="5">
    <source>
        <dbReference type="PROSITE" id="PS51352"/>
    </source>
</evidence>
<keyword evidence="4" id="KW-0676">Redox-active center</keyword>
<keyword evidence="2" id="KW-0201">Cytochrome c-type biogenesis</keyword>
<dbReference type="GO" id="GO:0016209">
    <property type="term" value="F:antioxidant activity"/>
    <property type="evidence" value="ECO:0007669"/>
    <property type="project" value="InterPro"/>
</dbReference>
<protein>
    <submittedName>
        <fullName evidence="6">TlpA family protein disulfide reductase</fullName>
    </submittedName>
</protein>
<evidence type="ECO:0000256" key="4">
    <source>
        <dbReference type="ARBA" id="ARBA00023284"/>
    </source>
</evidence>
<keyword evidence="3" id="KW-1015">Disulfide bond</keyword>
<dbReference type="GO" id="GO:0016491">
    <property type="term" value="F:oxidoreductase activity"/>
    <property type="evidence" value="ECO:0007669"/>
    <property type="project" value="InterPro"/>
</dbReference>
<dbReference type="SUPFAM" id="SSF52833">
    <property type="entry name" value="Thioredoxin-like"/>
    <property type="match status" value="1"/>
</dbReference>
<dbReference type="RefSeq" id="WP_199115145.1">
    <property type="nucleotide sequence ID" value="NZ_JAELVQ010000011.1"/>
</dbReference>
<evidence type="ECO:0000256" key="3">
    <source>
        <dbReference type="ARBA" id="ARBA00023157"/>
    </source>
</evidence>
<keyword evidence="7" id="KW-1185">Reference proteome</keyword>
<organism evidence="6 7">
    <name type="scientific">Snuella sedimenti</name>
    <dbReference type="NCBI Taxonomy" id="2798802"/>
    <lineage>
        <taxon>Bacteria</taxon>
        <taxon>Pseudomonadati</taxon>
        <taxon>Bacteroidota</taxon>
        <taxon>Flavobacteriia</taxon>
        <taxon>Flavobacteriales</taxon>
        <taxon>Flavobacteriaceae</taxon>
        <taxon>Snuella</taxon>
    </lineage>
</organism>
<dbReference type="GO" id="GO:0017004">
    <property type="term" value="P:cytochrome complex assembly"/>
    <property type="evidence" value="ECO:0007669"/>
    <property type="project" value="UniProtKB-KW"/>
</dbReference>
<comment type="subcellular location">
    <subcellularLocation>
        <location evidence="1">Cell envelope</location>
    </subcellularLocation>
</comment>
<dbReference type="PANTHER" id="PTHR42852">
    <property type="entry name" value="THIOL:DISULFIDE INTERCHANGE PROTEIN DSBE"/>
    <property type="match status" value="1"/>
</dbReference>
<dbReference type="AlphaFoldDB" id="A0A8J7IP81"/>
<dbReference type="PROSITE" id="PS51257">
    <property type="entry name" value="PROKAR_LIPOPROTEIN"/>
    <property type="match status" value="1"/>
</dbReference>
<dbReference type="EMBL" id="JAELVQ010000011">
    <property type="protein sequence ID" value="MBJ6368382.1"/>
    <property type="molecule type" value="Genomic_DNA"/>
</dbReference>
<evidence type="ECO:0000313" key="7">
    <source>
        <dbReference type="Proteomes" id="UP000610931"/>
    </source>
</evidence>
<sequence length="463" mass="53951">MKLQRILFALIITSFMMSCNNKNTSNNKNGFSTITGTLDIPYTTEINLSKVEHGKEFIVSTSQLNADKQFGFSVNPEQEGFYIIGNKQKSVYIPIYVKGDQIFNIQYNTEGYELLESPDAENDVLYNWVKSNDTLKMFDFQKSIGKTYKDFFPFYEKFIPEMKKQHELVNTPNKHFNKLMHVYIDLNIENVGLNFVFTPRSEHPKREDMASFYADFMKGENFKSDIVLDLPNGINALRSHQMYKAMHTGADFKTKNYLEEMFKGIENDKLKGHLALEFLRNFKSYNEDYLSFIEPLREDIALCDYVVEEVDKFEIGIKTMSPGTQGYPFTYKDHNGKSVSFSDLKGKIVYIDVWATWCAPCKKEIPYLKQLEKDLHGKDIQFVSISMDKQKDHEKWKKFIKDKELTGLQLFSDDAFNTRIAKDYKINSIPRFLLFDKEGKIIDANAKRPSEPELKKQLLTLLK</sequence>
<dbReference type="PROSITE" id="PS51352">
    <property type="entry name" value="THIOREDOXIN_2"/>
    <property type="match status" value="1"/>
</dbReference>
<dbReference type="GO" id="GO:0030313">
    <property type="term" value="C:cell envelope"/>
    <property type="evidence" value="ECO:0007669"/>
    <property type="project" value="UniProtKB-SubCell"/>
</dbReference>
<evidence type="ECO:0000256" key="1">
    <source>
        <dbReference type="ARBA" id="ARBA00004196"/>
    </source>
</evidence>
<dbReference type="Proteomes" id="UP000610931">
    <property type="component" value="Unassembled WGS sequence"/>
</dbReference>
<gene>
    <name evidence="6" type="ORF">JF259_09820</name>
</gene>
<dbReference type="PANTHER" id="PTHR42852:SF6">
    <property type="entry name" value="THIOL:DISULFIDE INTERCHANGE PROTEIN DSBE"/>
    <property type="match status" value="1"/>
</dbReference>
<dbReference type="Gene3D" id="3.40.30.10">
    <property type="entry name" value="Glutaredoxin"/>
    <property type="match status" value="1"/>
</dbReference>
<accession>A0A8J7IP81</accession>
<evidence type="ECO:0000313" key="6">
    <source>
        <dbReference type="EMBL" id="MBJ6368382.1"/>
    </source>
</evidence>
<evidence type="ECO:0000256" key="2">
    <source>
        <dbReference type="ARBA" id="ARBA00022748"/>
    </source>
</evidence>
<proteinExistence type="predicted"/>
<feature type="domain" description="Thioredoxin" evidence="5">
    <location>
        <begin position="320"/>
        <end position="463"/>
    </location>
</feature>
<dbReference type="InterPro" id="IPR000866">
    <property type="entry name" value="AhpC/TSA"/>
</dbReference>
<reference evidence="6" key="1">
    <citation type="submission" date="2020-12" db="EMBL/GenBank/DDBJ databases">
        <title>Snuella sp. nov., isolated from sediment in Incheon.</title>
        <authorList>
            <person name="Kim W."/>
        </authorList>
    </citation>
    <scope>NUCLEOTIDE SEQUENCE</scope>
    <source>
        <strain evidence="6">CAU 1569</strain>
    </source>
</reference>
<dbReference type="Pfam" id="PF00578">
    <property type="entry name" value="AhpC-TSA"/>
    <property type="match status" value="1"/>
</dbReference>